<evidence type="ECO:0000313" key="2">
    <source>
        <dbReference type="EMBL" id="OLY81900.1"/>
    </source>
</evidence>
<dbReference type="OrthoDB" id="76567at2759"/>
<keyword evidence="3" id="KW-1185">Reference proteome</keyword>
<sequence length="227" mass="24400">MPKYYCELSQDKTQDIIDQLTKAYEVLGGGEGWGMNYQAGGVPGFIPPGVRPPYMPPPGPPHMHMPPAIGGPMPPGQFPAPHNLPPYQQPPHGIPQQHPPGHPQLGMPIPPGRPPFPGPPSTHMPPPPITGRPPHLQGPPPPFLPSGLPPQGLPPHLTSRPPPISHHHMQSLETNASSVDKRDENGNTEPIFGSMDPTVENSETNTNNNSIYGPGRPPTIHPSRLQQ</sequence>
<reference evidence="2 3" key="1">
    <citation type="journal article" date="2016" name="Mol. Biol. Evol.">
        <title>Genome-Wide Survey of Gut Fungi (Harpellales) Reveals the First Horizontally Transferred Ubiquitin Gene from a Mosquito Host.</title>
        <authorList>
            <person name="Wang Y."/>
            <person name="White M.M."/>
            <person name="Kvist S."/>
            <person name="Moncalvo J.M."/>
        </authorList>
    </citation>
    <scope>NUCLEOTIDE SEQUENCE [LARGE SCALE GENOMIC DNA]</scope>
    <source>
        <strain evidence="2 3">ALG-7-W6</strain>
    </source>
</reference>
<gene>
    <name evidence="2" type="ORF">AYI68_g3984</name>
</gene>
<protein>
    <submittedName>
        <fullName evidence="2">Uncharacterized protein</fullName>
    </submittedName>
</protein>
<dbReference type="PRINTS" id="PR01217">
    <property type="entry name" value="PRICHEXTENSN"/>
</dbReference>
<evidence type="ECO:0000256" key="1">
    <source>
        <dbReference type="SAM" id="MobiDB-lite"/>
    </source>
</evidence>
<accession>A0A1R0GYD5</accession>
<feature type="compositionally biased region" description="Low complexity" evidence="1">
    <location>
        <begin position="200"/>
        <end position="210"/>
    </location>
</feature>
<evidence type="ECO:0000313" key="3">
    <source>
        <dbReference type="Proteomes" id="UP000187455"/>
    </source>
</evidence>
<feature type="compositionally biased region" description="Pro residues" evidence="1">
    <location>
        <begin position="74"/>
        <end position="153"/>
    </location>
</feature>
<organism evidence="2 3">
    <name type="scientific">Smittium mucronatum</name>
    <dbReference type="NCBI Taxonomy" id="133383"/>
    <lineage>
        <taxon>Eukaryota</taxon>
        <taxon>Fungi</taxon>
        <taxon>Fungi incertae sedis</taxon>
        <taxon>Zoopagomycota</taxon>
        <taxon>Kickxellomycotina</taxon>
        <taxon>Harpellomycetes</taxon>
        <taxon>Harpellales</taxon>
        <taxon>Legeriomycetaceae</taxon>
        <taxon>Smittium</taxon>
    </lineage>
</organism>
<dbReference type="STRING" id="133383.A0A1R0GYD5"/>
<comment type="caution">
    <text evidence="2">The sequence shown here is derived from an EMBL/GenBank/DDBJ whole genome shotgun (WGS) entry which is preliminary data.</text>
</comment>
<proteinExistence type="predicted"/>
<dbReference type="AlphaFoldDB" id="A0A1R0GYD5"/>
<feature type="region of interest" description="Disordered" evidence="1">
    <location>
        <begin position="74"/>
        <end position="227"/>
    </location>
</feature>
<dbReference type="EMBL" id="LSSL01002088">
    <property type="protein sequence ID" value="OLY81900.1"/>
    <property type="molecule type" value="Genomic_DNA"/>
</dbReference>
<dbReference type="Proteomes" id="UP000187455">
    <property type="component" value="Unassembled WGS sequence"/>
</dbReference>
<name>A0A1R0GYD5_9FUNG</name>